<keyword evidence="1" id="KW-0472">Membrane</keyword>
<accession>A0A1I7TZL7</accession>
<keyword evidence="2" id="KW-1185">Reference proteome</keyword>
<dbReference type="Proteomes" id="UP000095282">
    <property type="component" value="Unplaced"/>
</dbReference>
<dbReference type="GO" id="GO:0006811">
    <property type="term" value="P:monoatomic ion transport"/>
    <property type="evidence" value="ECO:0007669"/>
    <property type="project" value="InterPro"/>
</dbReference>
<dbReference type="Gene3D" id="1.20.58.390">
    <property type="entry name" value="Neurotransmitter-gated ion-channel transmembrane domain"/>
    <property type="match status" value="1"/>
</dbReference>
<reference evidence="3" key="1">
    <citation type="submission" date="2016-11" db="UniProtKB">
        <authorList>
            <consortium name="WormBaseParasite"/>
        </authorList>
    </citation>
    <scope>IDENTIFICATION</scope>
</reference>
<dbReference type="InterPro" id="IPR036719">
    <property type="entry name" value="Neuro-gated_channel_TM_sf"/>
</dbReference>
<evidence type="ECO:0000313" key="2">
    <source>
        <dbReference type="Proteomes" id="UP000095282"/>
    </source>
</evidence>
<dbReference type="GO" id="GO:0016020">
    <property type="term" value="C:membrane"/>
    <property type="evidence" value="ECO:0007669"/>
    <property type="project" value="InterPro"/>
</dbReference>
<dbReference type="WBParaSite" id="Csp11.Scaffold629.g13384.t1">
    <property type="protein sequence ID" value="Csp11.Scaffold629.g13384.t1"/>
    <property type="gene ID" value="Csp11.Scaffold629.g13384"/>
</dbReference>
<sequence>MSKLNVGLTNIMTMTFILGVMSDKIPRTGSIPLLGIYIIVNLFIMLIAIFVVVLITEVRKRFIPILRKRKTSACQKLETFMGSPLEFTCATLLELATCANFIMMIGFWIDDTPKHQ</sequence>
<name>A0A1I7TZL7_9PELO</name>
<feature type="transmembrane region" description="Helical" evidence="1">
    <location>
        <begin position="6"/>
        <end position="22"/>
    </location>
</feature>
<feature type="transmembrane region" description="Helical" evidence="1">
    <location>
        <begin position="34"/>
        <end position="55"/>
    </location>
</feature>
<evidence type="ECO:0000256" key="1">
    <source>
        <dbReference type="SAM" id="Phobius"/>
    </source>
</evidence>
<keyword evidence="1" id="KW-1133">Transmembrane helix</keyword>
<feature type="transmembrane region" description="Helical" evidence="1">
    <location>
        <begin position="85"/>
        <end position="109"/>
    </location>
</feature>
<dbReference type="eggNOG" id="KOG3645">
    <property type="taxonomic scope" value="Eukaryota"/>
</dbReference>
<dbReference type="AlphaFoldDB" id="A0A1I7TZL7"/>
<evidence type="ECO:0000313" key="3">
    <source>
        <dbReference type="WBParaSite" id="Csp11.Scaffold629.g13384.t1"/>
    </source>
</evidence>
<dbReference type="InterPro" id="IPR038050">
    <property type="entry name" value="Neuro_actylchol_rec"/>
</dbReference>
<proteinExistence type="predicted"/>
<organism evidence="2 3">
    <name type="scientific">Caenorhabditis tropicalis</name>
    <dbReference type="NCBI Taxonomy" id="1561998"/>
    <lineage>
        <taxon>Eukaryota</taxon>
        <taxon>Metazoa</taxon>
        <taxon>Ecdysozoa</taxon>
        <taxon>Nematoda</taxon>
        <taxon>Chromadorea</taxon>
        <taxon>Rhabditida</taxon>
        <taxon>Rhabditina</taxon>
        <taxon>Rhabditomorpha</taxon>
        <taxon>Rhabditoidea</taxon>
        <taxon>Rhabditidae</taxon>
        <taxon>Peloderinae</taxon>
        <taxon>Caenorhabditis</taxon>
    </lineage>
</organism>
<keyword evidence="1" id="KW-0812">Transmembrane</keyword>
<dbReference type="STRING" id="1561998.A0A1I7TZL7"/>
<protein>
    <submittedName>
        <fullName evidence="3">Neur_chan_memb domain-containing protein</fullName>
    </submittedName>
</protein>
<dbReference type="SUPFAM" id="SSF90112">
    <property type="entry name" value="Neurotransmitter-gated ion-channel transmembrane pore"/>
    <property type="match status" value="1"/>
</dbReference>